<name>A0A8H6MRB0_9PEZI</name>
<proteinExistence type="predicted"/>
<accession>A0A8H6MRB0</accession>
<comment type="caution">
    <text evidence="1">The sequence shown here is derived from an EMBL/GenBank/DDBJ whole genome shotgun (WGS) entry which is preliminary data.</text>
</comment>
<organism evidence="1 2">
    <name type="scientific">Colletotrichum sojae</name>
    <dbReference type="NCBI Taxonomy" id="2175907"/>
    <lineage>
        <taxon>Eukaryota</taxon>
        <taxon>Fungi</taxon>
        <taxon>Dikarya</taxon>
        <taxon>Ascomycota</taxon>
        <taxon>Pezizomycotina</taxon>
        <taxon>Sordariomycetes</taxon>
        <taxon>Hypocreomycetidae</taxon>
        <taxon>Glomerellales</taxon>
        <taxon>Glomerellaceae</taxon>
        <taxon>Colletotrichum</taxon>
        <taxon>Colletotrichum orchidearum species complex</taxon>
    </lineage>
</organism>
<dbReference type="Proteomes" id="UP000652219">
    <property type="component" value="Unassembled WGS sequence"/>
</dbReference>
<dbReference type="EMBL" id="WIGN01000184">
    <property type="protein sequence ID" value="KAF6805351.1"/>
    <property type="molecule type" value="Genomic_DNA"/>
</dbReference>
<evidence type="ECO:0000313" key="2">
    <source>
        <dbReference type="Proteomes" id="UP000652219"/>
    </source>
</evidence>
<evidence type="ECO:0000313" key="1">
    <source>
        <dbReference type="EMBL" id="KAF6805351.1"/>
    </source>
</evidence>
<protein>
    <submittedName>
        <fullName evidence="1">Uncharacterized protein</fullName>
    </submittedName>
</protein>
<reference evidence="1 2" key="1">
    <citation type="journal article" date="2020" name="Phytopathology">
        <title>Genome Sequence Resources of Colletotrichum truncatum, C. plurivorum, C. musicola, and C. sojae: Four Species Pathogenic to Soybean (Glycine max).</title>
        <authorList>
            <person name="Rogerio F."/>
            <person name="Boufleur T.R."/>
            <person name="Ciampi-Guillardi M."/>
            <person name="Sukno S.A."/>
            <person name="Thon M.R."/>
            <person name="Massola Junior N.S."/>
            <person name="Baroncelli R."/>
        </authorList>
    </citation>
    <scope>NUCLEOTIDE SEQUENCE [LARGE SCALE GENOMIC DNA]</scope>
    <source>
        <strain evidence="1 2">LFN0009</strain>
    </source>
</reference>
<sequence length="70" mass="7551">MTKKLDGATAAPRAQRSQTEGNYYSYVHSIAVAAERKPASPFTVGPSMTQLRGRWPVLHGRTIHTVGLGA</sequence>
<keyword evidence="2" id="KW-1185">Reference proteome</keyword>
<gene>
    <name evidence="1" type="ORF">CSOJ01_09552</name>
</gene>
<dbReference type="AlphaFoldDB" id="A0A8H6MRB0"/>